<gene>
    <name evidence="1" type="ORF">CQA66_04920</name>
</gene>
<proteinExistence type="predicted"/>
<accession>A0A3D8J5E2</accession>
<dbReference type="InterPro" id="IPR011004">
    <property type="entry name" value="Trimer_LpxA-like_sf"/>
</dbReference>
<dbReference type="InterPro" id="IPR001451">
    <property type="entry name" value="Hexapep"/>
</dbReference>
<dbReference type="AlphaFoldDB" id="A0A3D8J5E2"/>
<comment type="caution">
    <text evidence="1">The sequence shown here is derived from an EMBL/GenBank/DDBJ whole genome shotgun (WGS) entry which is preliminary data.</text>
</comment>
<dbReference type="SUPFAM" id="SSF51161">
    <property type="entry name" value="Trimeric LpxA-like enzymes"/>
    <property type="match status" value="1"/>
</dbReference>
<dbReference type="RefSeq" id="WP_104762815.1">
    <property type="nucleotide sequence ID" value="NZ_FZPM01000009.1"/>
</dbReference>
<dbReference type="InterPro" id="IPR050484">
    <property type="entry name" value="Transf_Hexapept/Carb_Anhydrase"/>
</dbReference>
<organism evidence="1 2">
    <name type="scientific">Helicobacter aurati</name>
    <dbReference type="NCBI Taxonomy" id="137778"/>
    <lineage>
        <taxon>Bacteria</taxon>
        <taxon>Pseudomonadati</taxon>
        <taxon>Campylobacterota</taxon>
        <taxon>Epsilonproteobacteria</taxon>
        <taxon>Campylobacterales</taxon>
        <taxon>Helicobacteraceae</taxon>
        <taxon>Helicobacter</taxon>
    </lineage>
</organism>
<dbReference type="Proteomes" id="UP000256424">
    <property type="component" value="Unassembled WGS sequence"/>
</dbReference>
<evidence type="ECO:0000313" key="2">
    <source>
        <dbReference type="Proteomes" id="UP000256424"/>
    </source>
</evidence>
<sequence length="175" mass="19089">MLIAFKSIKPKIGKDVLICEGAKIIGEVEIGDNVSIWYNCVLRGDVNFIKIGRNTNVQDLSMIHVWHREPNMPDSGFPTTIGDNVTIGHSCIIHACHIHDNCLVGMGSIIMDGAEIGKDSIVGAGAVVTKGKKFPPKSLILGNPAKFIRELTSEEIEEIANSAIRYVAFKNEFLS</sequence>
<protein>
    <submittedName>
        <fullName evidence="1">Gamma carbonic anhydrase family protein</fullName>
    </submittedName>
</protein>
<dbReference type="PANTHER" id="PTHR13061">
    <property type="entry name" value="DYNACTIN SUBUNIT P25"/>
    <property type="match status" value="1"/>
</dbReference>
<evidence type="ECO:0000313" key="1">
    <source>
        <dbReference type="EMBL" id="RDU72406.1"/>
    </source>
</evidence>
<dbReference type="Pfam" id="PF00132">
    <property type="entry name" value="Hexapep"/>
    <property type="match status" value="2"/>
</dbReference>
<name>A0A3D8J5E2_9HELI</name>
<dbReference type="EMBL" id="NXLW01000007">
    <property type="protein sequence ID" value="RDU72406.1"/>
    <property type="molecule type" value="Genomic_DNA"/>
</dbReference>
<dbReference type="CDD" id="cd04645">
    <property type="entry name" value="LbH_gamma_CA_like"/>
    <property type="match status" value="1"/>
</dbReference>
<reference evidence="1 2" key="1">
    <citation type="submission" date="2018-04" db="EMBL/GenBank/DDBJ databases">
        <title>Novel Campyloabacter and Helicobacter Species and Strains.</title>
        <authorList>
            <person name="Mannion A.J."/>
            <person name="Shen Z."/>
            <person name="Fox J.G."/>
        </authorList>
    </citation>
    <scope>NUCLEOTIDE SEQUENCE [LARGE SCALE GENOMIC DNA]</scope>
    <source>
        <strain evidence="1 2">MIT 97-5075</strain>
    </source>
</reference>
<dbReference type="OrthoDB" id="9803036at2"/>
<dbReference type="Gene3D" id="2.160.10.10">
    <property type="entry name" value="Hexapeptide repeat proteins"/>
    <property type="match status" value="1"/>
</dbReference>
<dbReference type="PANTHER" id="PTHR13061:SF29">
    <property type="entry name" value="GAMMA CARBONIC ANHYDRASE-LIKE 1, MITOCHONDRIAL-RELATED"/>
    <property type="match status" value="1"/>
</dbReference>
<keyword evidence="2" id="KW-1185">Reference proteome</keyword>
<dbReference type="InterPro" id="IPR047324">
    <property type="entry name" value="LbH_gamma_CA-like"/>
</dbReference>